<evidence type="ECO:0000313" key="2">
    <source>
        <dbReference type="Proteomes" id="UP000232638"/>
    </source>
</evidence>
<dbReference type="SUPFAM" id="SSF53474">
    <property type="entry name" value="alpha/beta-Hydrolases"/>
    <property type="match status" value="1"/>
</dbReference>
<dbReference type="RefSeq" id="WP_100919825.1">
    <property type="nucleotide sequence ID" value="NZ_CP020370.1"/>
</dbReference>
<gene>
    <name evidence="1" type="ORF">THSYN_14710</name>
</gene>
<protein>
    <submittedName>
        <fullName evidence="1">Uncharacterized protein</fullName>
    </submittedName>
</protein>
<reference evidence="1 2" key="1">
    <citation type="submission" date="2017-03" db="EMBL/GenBank/DDBJ databases">
        <title>Complete genome sequence of Candidatus 'Thiodictyon syntrophicum' sp. nov. strain Cad16T, a photolithoautotroph purple sulfur bacterium isolated from an alpine meromictic lake.</title>
        <authorList>
            <person name="Luedin S.M."/>
            <person name="Pothier J.F."/>
            <person name="Danza F."/>
            <person name="Storelli N."/>
            <person name="Wittwer M."/>
            <person name="Tonolla M."/>
        </authorList>
    </citation>
    <scope>NUCLEOTIDE SEQUENCE [LARGE SCALE GENOMIC DNA]</scope>
    <source>
        <strain evidence="1 2">Cad16T</strain>
    </source>
</reference>
<keyword evidence="2" id="KW-1185">Reference proteome</keyword>
<dbReference type="AlphaFoldDB" id="A0A2K8U944"/>
<dbReference type="EMBL" id="CP020370">
    <property type="protein sequence ID" value="AUB82075.1"/>
    <property type="molecule type" value="Genomic_DNA"/>
</dbReference>
<evidence type="ECO:0000313" key="1">
    <source>
        <dbReference type="EMBL" id="AUB82075.1"/>
    </source>
</evidence>
<proteinExistence type="predicted"/>
<dbReference type="Gene3D" id="3.40.50.1820">
    <property type="entry name" value="alpha/beta hydrolase"/>
    <property type="match status" value="1"/>
</dbReference>
<dbReference type="InterPro" id="IPR029058">
    <property type="entry name" value="AB_hydrolase_fold"/>
</dbReference>
<dbReference type="Proteomes" id="UP000232638">
    <property type="component" value="Chromosome"/>
</dbReference>
<organism evidence="1 2">
    <name type="scientific">Candidatus Thiodictyon syntrophicum</name>
    <dbReference type="NCBI Taxonomy" id="1166950"/>
    <lineage>
        <taxon>Bacteria</taxon>
        <taxon>Pseudomonadati</taxon>
        <taxon>Pseudomonadota</taxon>
        <taxon>Gammaproteobacteria</taxon>
        <taxon>Chromatiales</taxon>
        <taxon>Chromatiaceae</taxon>
        <taxon>Thiodictyon</taxon>
    </lineage>
</organism>
<name>A0A2K8U944_9GAMM</name>
<dbReference type="Gene3D" id="1.10.260.160">
    <property type="match status" value="1"/>
</dbReference>
<dbReference type="KEGG" id="tsy:THSYN_14710"/>
<sequence>MPDYLGYGVNRDTHPFALGRLNAPAGRDLILATRELLTRLGRTAGPALYVTGYSEGGGNALWLGRFLEETGDPTLRPTLITAMSGPYDITGATAHSFLEPQPAYVDNLIDKPFFIGFAAVGAAGVTGRPLATMLRPEFAHETTAALANPDSDEAVEAQLLGAAILDMDYLRLPDLAPQPRRLMQPAFLDALTTGDRSDPTIRLWADNDNLDWTPKAPIYVLGVIQDAVVPFASRGYPLPAGYGTVPPPYGAGNAENLVRRMRARGLDRRQVAWLGFDGAVTGLPGMPLQTMDHDLGFVYCGVLAARSFNARGLAGLPMRPDPR</sequence>
<accession>A0A2K8U944</accession>